<dbReference type="EMBL" id="LXQA011328888">
    <property type="protein sequence ID" value="MCI93421.1"/>
    <property type="molecule type" value="Genomic_DNA"/>
</dbReference>
<keyword evidence="2" id="KW-1185">Reference proteome</keyword>
<dbReference type="Proteomes" id="UP000265520">
    <property type="component" value="Unassembled WGS sequence"/>
</dbReference>
<name>A0A392W2G9_9FABA</name>
<organism evidence="1 2">
    <name type="scientific">Trifolium medium</name>
    <dbReference type="NCBI Taxonomy" id="97028"/>
    <lineage>
        <taxon>Eukaryota</taxon>
        <taxon>Viridiplantae</taxon>
        <taxon>Streptophyta</taxon>
        <taxon>Embryophyta</taxon>
        <taxon>Tracheophyta</taxon>
        <taxon>Spermatophyta</taxon>
        <taxon>Magnoliopsida</taxon>
        <taxon>eudicotyledons</taxon>
        <taxon>Gunneridae</taxon>
        <taxon>Pentapetalae</taxon>
        <taxon>rosids</taxon>
        <taxon>fabids</taxon>
        <taxon>Fabales</taxon>
        <taxon>Fabaceae</taxon>
        <taxon>Papilionoideae</taxon>
        <taxon>50 kb inversion clade</taxon>
        <taxon>NPAAA clade</taxon>
        <taxon>Hologalegina</taxon>
        <taxon>IRL clade</taxon>
        <taxon>Trifolieae</taxon>
        <taxon>Trifolium</taxon>
    </lineage>
</organism>
<evidence type="ECO:0000313" key="1">
    <source>
        <dbReference type="EMBL" id="MCI93421.1"/>
    </source>
</evidence>
<protein>
    <submittedName>
        <fullName evidence="1">Uncharacterized protein</fullName>
    </submittedName>
</protein>
<dbReference type="AlphaFoldDB" id="A0A392W2G9"/>
<feature type="non-terminal residue" evidence="1">
    <location>
        <position position="35"/>
    </location>
</feature>
<evidence type="ECO:0000313" key="2">
    <source>
        <dbReference type="Proteomes" id="UP000265520"/>
    </source>
</evidence>
<accession>A0A392W2G9</accession>
<proteinExistence type="predicted"/>
<reference evidence="1 2" key="1">
    <citation type="journal article" date="2018" name="Front. Plant Sci.">
        <title>Red Clover (Trifolium pratense) and Zigzag Clover (T. medium) - A Picture of Genomic Similarities and Differences.</title>
        <authorList>
            <person name="Dluhosova J."/>
            <person name="Istvanek J."/>
            <person name="Nedelnik J."/>
            <person name="Repkova J."/>
        </authorList>
    </citation>
    <scope>NUCLEOTIDE SEQUENCE [LARGE SCALE GENOMIC DNA]</scope>
    <source>
        <strain evidence="2">cv. 10/8</strain>
        <tissue evidence="1">Leaf</tissue>
    </source>
</reference>
<sequence>MLSSTGNNAFSSDSAVLKEFGKSDDTGFGPSDLLV</sequence>
<comment type="caution">
    <text evidence="1">The sequence shown here is derived from an EMBL/GenBank/DDBJ whole genome shotgun (WGS) entry which is preliminary data.</text>
</comment>